<keyword evidence="1" id="KW-1133">Transmembrane helix</keyword>
<name>A0A916QKQ5_9LACO</name>
<organism evidence="2 3">
    <name type="scientific">Lactobacillus corticis</name>
    <dbReference type="NCBI Taxonomy" id="2201249"/>
    <lineage>
        <taxon>Bacteria</taxon>
        <taxon>Bacillati</taxon>
        <taxon>Bacillota</taxon>
        <taxon>Bacilli</taxon>
        <taxon>Lactobacillales</taxon>
        <taxon>Lactobacillaceae</taxon>
        <taxon>Lactobacillus</taxon>
    </lineage>
</organism>
<accession>A0A916QKQ5</accession>
<evidence type="ECO:0000256" key="1">
    <source>
        <dbReference type="SAM" id="Phobius"/>
    </source>
</evidence>
<comment type="caution">
    <text evidence="2">The sequence shown here is derived from an EMBL/GenBank/DDBJ whole genome shotgun (WGS) entry which is preliminary data.</text>
</comment>
<feature type="transmembrane region" description="Helical" evidence="1">
    <location>
        <begin position="36"/>
        <end position="55"/>
    </location>
</feature>
<sequence>MKKPQGYTEEAWQLVLKVANAEEQTAISQWSQRSHILGTIGYQLTFLADILLWVGVLCQTWLVSLVSVGGILLGLGLMAISVEYDEKINNLANDLLMNHGLDESSHRYAA</sequence>
<keyword evidence="1" id="KW-0472">Membrane</keyword>
<reference evidence="2" key="1">
    <citation type="submission" date="2020-08" db="EMBL/GenBank/DDBJ databases">
        <title>Taxonomic study for Lactobacillus species isolated from hardwood bark.</title>
        <authorList>
            <person name="Tohno M."/>
            <person name="Tanizawa Y."/>
        </authorList>
    </citation>
    <scope>NUCLEOTIDE SEQUENCE</scope>
    <source>
        <strain evidence="2">B40</strain>
    </source>
</reference>
<protein>
    <submittedName>
        <fullName evidence="2">Uncharacterized protein</fullName>
    </submittedName>
</protein>
<evidence type="ECO:0000313" key="2">
    <source>
        <dbReference type="EMBL" id="GFZ27753.1"/>
    </source>
</evidence>
<evidence type="ECO:0000313" key="3">
    <source>
        <dbReference type="Proteomes" id="UP000677218"/>
    </source>
</evidence>
<dbReference type="Proteomes" id="UP000677218">
    <property type="component" value="Unassembled WGS sequence"/>
</dbReference>
<dbReference type="RefSeq" id="WP_212781433.1">
    <property type="nucleotide sequence ID" value="NZ_BMAY01000017.1"/>
</dbReference>
<keyword evidence="3" id="KW-1185">Reference proteome</keyword>
<gene>
    <name evidence="2" type="ORF">LCB40_16330</name>
</gene>
<dbReference type="AlphaFoldDB" id="A0A916QKQ5"/>
<keyword evidence="1" id="KW-0812">Transmembrane</keyword>
<feature type="transmembrane region" description="Helical" evidence="1">
    <location>
        <begin position="61"/>
        <end position="80"/>
    </location>
</feature>
<proteinExistence type="predicted"/>
<dbReference type="EMBL" id="BMAY01000017">
    <property type="protein sequence ID" value="GFZ27753.1"/>
    <property type="molecule type" value="Genomic_DNA"/>
</dbReference>